<gene>
    <name evidence="1" type="ORF">M6B38_270425</name>
</gene>
<sequence>MADHLLSFPGVLLLHPSKCSFLHIYSILYREREREIFCSFLGLARQSLQPSCQYAWEKEMYLCMYVMYYLCVCVFALARVCACARACVFAPACVELTICLAPHMAD</sequence>
<dbReference type="AlphaFoldDB" id="A0AAX6I7V2"/>
<proteinExistence type="predicted"/>
<dbReference type="Proteomes" id="UP001140949">
    <property type="component" value="Unassembled WGS sequence"/>
</dbReference>
<organism evidence="1 2">
    <name type="scientific">Iris pallida</name>
    <name type="common">Sweet iris</name>
    <dbReference type="NCBI Taxonomy" id="29817"/>
    <lineage>
        <taxon>Eukaryota</taxon>
        <taxon>Viridiplantae</taxon>
        <taxon>Streptophyta</taxon>
        <taxon>Embryophyta</taxon>
        <taxon>Tracheophyta</taxon>
        <taxon>Spermatophyta</taxon>
        <taxon>Magnoliopsida</taxon>
        <taxon>Liliopsida</taxon>
        <taxon>Asparagales</taxon>
        <taxon>Iridaceae</taxon>
        <taxon>Iridoideae</taxon>
        <taxon>Irideae</taxon>
        <taxon>Iris</taxon>
    </lineage>
</organism>
<evidence type="ECO:0000313" key="1">
    <source>
        <dbReference type="EMBL" id="KAJ6849400.1"/>
    </source>
</evidence>
<reference evidence="1" key="2">
    <citation type="submission" date="2023-04" db="EMBL/GenBank/DDBJ databases">
        <authorList>
            <person name="Bruccoleri R.E."/>
            <person name="Oakeley E.J."/>
            <person name="Faust A.-M."/>
            <person name="Dessus-Babus S."/>
            <person name="Altorfer M."/>
            <person name="Burckhardt D."/>
            <person name="Oertli M."/>
            <person name="Naumann U."/>
            <person name="Petersen F."/>
            <person name="Wong J."/>
        </authorList>
    </citation>
    <scope>NUCLEOTIDE SEQUENCE</scope>
    <source>
        <strain evidence="1">GSM-AAB239-AS_SAM_17_03QT</strain>
        <tissue evidence="1">Leaf</tissue>
    </source>
</reference>
<accession>A0AAX6I7V2</accession>
<keyword evidence="2" id="KW-1185">Reference proteome</keyword>
<reference evidence="1" key="1">
    <citation type="journal article" date="2023" name="GigaByte">
        <title>Genome assembly of the bearded iris, Iris pallida Lam.</title>
        <authorList>
            <person name="Bruccoleri R.E."/>
            <person name="Oakeley E.J."/>
            <person name="Faust A.M.E."/>
            <person name="Altorfer M."/>
            <person name="Dessus-Babus S."/>
            <person name="Burckhardt D."/>
            <person name="Oertli M."/>
            <person name="Naumann U."/>
            <person name="Petersen F."/>
            <person name="Wong J."/>
        </authorList>
    </citation>
    <scope>NUCLEOTIDE SEQUENCE</scope>
    <source>
        <strain evidence="1">GSM-AAB239-AS_SAM_17_03QT</strain>
    </source>
</reference>
<name>A0AAX6I7V2_IRIPA</name>
<comment type="caution">
    <text evidence="1">The sequence shown here is derived from an EMBL/GenBank/DDBJ whole genome shotgun (WGS) entry which is preliminary data.</text>
</comment>
<evidence type="ECO:0000313" key="2">
    <source>
        <dbReference type="Proteomes" id="UP001140949"/>
    </source>
</evidence>
<dbReference type="EMBL" id="JANAVB010003599">
    <property type="protein sequence ID" value="KAJ6849400.1"/>
    <property type="molecule type" value="Genomic_DNA"/>
</dbReference>
<protein>
    <submittedName>
        <fullName evidence="1">Uncharacterized protein</fullName>
    </submittedName>
</protein>